<feature type="domain" description="VWFA" evidence="2">
    <location>
        <begin position="219"/>
        <end position="398"/>
    </location>
</feature>
<protein>
    <recommendedName>
        <fullName evidence="2">VWFA domain-containing protein</fullName>
    </recommendedName>
</protein>
<sequence>MKLDINYIFIPLIFVWTLSFCCATKETDQFVSCREVGGEILLSSIIGKDSKDIGTISWKTSETEELTDSMSDFLDTNSFVFSVDIPPEEDVTITLTYQEVLRRLKGVYNINIFVGHCENGYNTNIEVSIKETKPLAKLELSPMWKNVHRDNGKDLHLTRPSNESAVIRYNAVSNKMKCLNKLQVQYDVERSQNAGEILIEDGFFVHFLAPTGLQAIPKDIVFVLDTSKSMTGEPIAELQNAMVTILGKLAWKDMFNIVVFESSFGMFESELQKVTNRSITDAKNMIYFMTPGGGTNIHDGLLAGIKILHSIKVDEIRSPIVIFLTDGKASTGITNRNLITKRVKTRNVLGIPIFSISLGKGADQNLTSKIASQNFGFSRHIYNASISSSVINSVYDDVATTLMKHINIVYMDNVVNDQTVTQTNFKTLFQNSEIVTSGKFQNETTKFLNSTVVGLGASGLTILSNASVSVIDDDGRKNTIEAIWKHRRLKEVMSLQKAMDDSRMVKALKETLLTMSIQYKYVTPLTAVLIGRHGKSDSSGVLDNDERVVYAAAHKQRDQLKEKQPKRRGTEFSAKGDPHFKFGIENIEFPFCFDIKTDPGSIVRILQIPKEMVVNIGIIPETEDFREDKMYISDIFVSIHAHTLLMNIDSGIIYNGRKFDWPLLNCTETTSEKLIKCSNNKSSMTGFQLNPKVTLRVKRVLHIGKKYFNFYIDNFTKLSKRSSGLLGGILHETVSVRKVITRKGRIIGSFTSRSNRTRPIKYFSGKLKLMENSESRHLCWHLHKKISGITDSSSKFQLPSLFHSDVLPT</sequence>
<dbReference type="PANTHER" id="PTHR10338">
    <property type="entry name" value="INTER-ALPHA-TRYPSIN INHIBITOR HEAVY CHAIN FAMILY MEMBER"/>
    <property type="match status" value="1"/>
</dbReference>
<dbReference type="EMBL" id="UYJE01001411">
    <property type="protein sequence ID" value="VDI01988.1"/>
    <property type="molecule type" value="Genomic_DNA"/>
</dbReference>
<dbReference type="InterPro" id="IPR002035">
    <property type="entry name" value="VWF_A"/>
</dbReference>
<dbReference type="SUPFAM" id="SSF53300">
    <property type="entry name" value="vWA-like"/>
    <property type="match status" value="1"/>
</dbReference>
<dbReference type="InterPro" id="IPR036465">
    <property type="entry name" value="vWFA_dom_sf"/>
</dbReference>
<keyword evidence="4" id="KW-1185">Reference proteome</keyword>
<organism evidence="3 4">
    <name type="scientific">Mytilus galloprovincialis</name>
    <name type="common">Mediterranean mussel</name>
    <dbReference type="NCBI Taxonomy" id="29158"/>
    <lineage>
        <taxon>Eukaryota</taxon>
        <taxon>Metazoa</taxon>
        <taxon>Spiralia</taxon>
        <taxon>Lophotrochozoa</taxon>
        <taxon>Mollusca</taxon>
        <taxon>Bivalvia</taxon>
        <taxon>Autobranchia</taxon>
        <taxon>Pteriomorphia</taxon>
        <taxon>Mytilida</taxon>
        <taxon>Mytiloidea</taxon>
        <taxon>Mytilidae</taxon>
        <taxon>Mytilinae</taxon>
        <taxon>Mytilus</taxon>
    </lineage>
</organism>
<dbReference type="SMART" id="SM00327">
    <property type="entry name" value="VWA"/>
    <property type="match status" value="1"/>
</dbReference>
<dbReference type="InterPro" id="IPR050934">
    <property type="entry name" value="ITIH"/>
</dbReference>
<dbReference type="Pfam" id="PF00092">
    <property type="entry name" value="VWA"/>
    <property type="match status" value="1"/>
</dbReference>
<dbReference type="Proteomes" id="UP000596742">
    <property type="component" value="Unassembled WGS sequence"/>
</dbReference>
<name>A0A8B6CAU5_MYTGA</name>
<evidence type="ECO:0000313" key="4">
    <source>
        <dbReference type="Proteomes" id="UP000596742"/>
    </source>
</evidence>
<feature type="signal peptide" evidence="1">
    <location>
        <begin position="1"/>
        <end position="23"/>
    </location>
</feature>
<dbReference type="PANTHER" id="PTHR10338:SF108">
    <property type="entry name" value="INTER-ALPHA-TRYPSIN INHIBITOR HEAVY CHAIN H4-LIKE PROTEIN"/>
    <property type="match status" value="1"/>
</dbReference>
<evidence type="ECO:0000313" key="3">
    <source>
        <dbReference type="EMBL" id="VDI01988.1"/>
    </source>
</evidence>
<dbReference type="OrthoDB" id="299997at2759"/>
<accession>A0A8B6CAU5</accession>
<evidence type="ECO:0000256" key="1">
    <source>
        <dbReference type="SAM" id="SignalP"/>
    </source>
</evidence>
<proteinExistence type="predicted"/>
<gene>
    <name evidence="3" type="ORF">MGAL_10B066203</name>
</gene>
<dbReference type="Gene3D" id="3.40.50.410">
    <property type="entry name" value="von Willebrand factor, type A domain"/>
    <property type="match status" value="1"/>
</dbReference>
<keyword evidence="1" id="KW-0732">Signal</keyword>
<reference evidence="3" key="1">
    <citation type="submission" date="2018-11" db="EMBL/GenBank/DDBJ databases">
        <authorList>
            <person name="Alioto T."/>
            <person name="Alioto T."/>
        </authorList>
    </citation>
    <scope>NUCLEOTIDE SEQUENCE</scope>
</reference>
<dbReference type="AlphaFoldDB" id="A0A8B6CAU5"/>
<comment type="caution">
    <text evidence="3">The sequence shown here is derived from an EMBL/GenBank/DDBJ whole genome shotgun (WGS) entry which is preliminary data.</text>
</comment>
<dbReference type="PROSITE" id="PS50234">
    <property type="entry name" value="VWFA"/>
    <property type="match status" value="1"/>
</dbReference>
<evidence type="ECO:0000259" key="2">
    <source>
        <dbReference type="PROSITE" id="PS50234"/>
    </source>
</evidence>
<feature type="chain" id="PRO_5032638304" description="VWFA domain-containing protein" evidence="1">
    <location>
        <begin position="24"/>
        <end position="809"/>
    </location>
</feature>